<dbReference type="GO" id="GO:0009378">
    <property type="term" value="F:four-way junction helicase activity"/>
    <property type="evidence" value="ECO:0007669"/>
    <property type="project" value="InterPro"/>
</dbReference>
<dbReference type="Gene3D" id="1.10.8.10">
    <property type="entry name" value="DNA helicase RuvA subunit, C-terminal domain"/>
    <property type="match status" value="1"/>
</dbReference>
<proteinExistence type="inferred from homology"/>
<keyword evidence="2 6" id="KW-0227">DNA damage</keyword>
<dbReference type="Pfam" id="PF07499">
    <property type="entry name" value="RuvA_C"/>
    <property type="match status" value="1"/>
</dbReference>
<dbReference type="CDD" id="cd14332">
    <property type="entry name" value="UBA_RuvA_C"/>
    <property type="match status" value="1"/>
</dbReference>
<evidence type="ECO:0000256" key="4">
    <source>
        <dbReference type="ARBA" id="ARBA00023172"/>
    </source>
</evidence>
<feature type="region of interest" description="Domain III" evidence="6">
    <location>
        <begin position="154"/>
        <end position="203"/>
    </location>
</feature>
<comment type="subcellular location">
    <subcellularLocation>
        <location evidence="6">Cytoplasm</location>
    </subcellularLocation>
</comment>
<dbReference type="GO" id="GO:0016787">
    <property type="term" value="F:hydrolase activity"/>
    <property type="evidence" value="ECO:0007669"/>
    <property type="project" value="UniProtKB-KW"/>
</dbReference>
<dbReference type="GO" id="GO:0048476">
    <property type="term" value="C:Holliday junction resolvase complex"/>
    <property type="evidence" value="ECO:0007669"/>
    <property type="project" value="UniProtKB-UniRule"/>
</dbReference>
<comment type="similarity">
    <text evidence="6">Belongs to the RuvA family.</text>
</comment>
<keyword evidence="5 6" id="KW-0234">DNA repair</keyword>
<evidence type="ECO:0000313" key="9">
    <source>
        <dbReference type="EMBL" id="SCJ89351.1"/>
    </source>
</evidence>
<organism evidence="9">
    <name type="scientific">uncultured Anaerotruncus sp</name>
    <dbReference type="NCBI Taxonomy" id="905011"/>
    <lineage>
        <taxon>Bacteria</taxon>
        <taxon>Bacillati</taxon>
        <taxon>Bacillota</taxon>
        <taxon>Clostridia</taxon>
        <taxon>Eubacteriales</taxon>
        <taxon>Oscillospiraceae</taxon>
        <taxon>Anaerotruncus</taxon>
        <taxon>environmental samples</taxon>
    </lineage>
</organism>
<evidence type="ECO:0000256" key="1">
    <source>
        <dbReference type="ARBA" id="ARBA00022490"/>
    </source>
</evidence>
<evidence type="ECO:0000259" key="7">
    <source>
        <dbReference type="Pfam" id="PF01330"/>
    </source>
</evidence>
<dbReference type="SUPFAM" id="SSF46929">
    <property type="entry name" value="DNA helicase RuvA subunit, C-terminal domain"/>
    <property type="match status" value="1"/>
</dbReference>
<dbReference type="GO" id="GO:0005737">
    <property type="term" value="C:cytoplasm"/>
    <property type="evidence" value="ECO:0007669"/>
    <property type="project" value="UniProtKB-SubCell"/>
</dbReference>
<dbReference type="GO" id="GO:0000400">
    <property type="term" value="F:four-way junction DNA binding"/>
    <property type="evidence" value="ECO:0007669"/>
    <property type="project" value="UniProtKB-UniRule"/>
</dbReference>
<dbReference type="SUPFAM" id="SSF47781">
    <property type="entry name" value="RuvA domain 2-like"/>
    <property type="match status" value="1"/>
</dbReference>
<feature type="domain" description="Holliday junction DNA helicase RuvA C-terminal" evidence="8">
    <location>
        <begin position="158"/>
        <end position="201"/>
    </location>
</feature>
<dbReference type="InterPro" id="IPR000085">
    <property type="entry name" value="RuvA"/>
</dbReference>
<evidence type="ECO:0000256" key="6">
    <source>
        <dbReference type="HAMAP-Rule" id="MF_00031"/>
    </source>
</evidence>
<dbReference type="Gene3D" id="2.40.50.140">
    <property type="entry name" value="Nucleic acid-binding proteins"/>
    <property type="match status" value="1"/>
</dbReference>
<dbReference type="NCBIfam" id="TIGR00084">
    <property type="entry name" value="ruvA"/>
    <property type="match status" value="1"/>
</dbReference>
<dbReference type="SUPFAM" id="SSF50249">
    <property type="entry name" value="Nucleic acid-binding proteins"/>
    <property type="match status" value="1"/>
</dbReference>
<dbReference type="InterPro" id="IPR012340">
    <property type="entry name" value="NA-bd_OB-fold"/>
</dbReference>
<dbReference type="GO" id="GO:0006281">
    <property type="term" value="P:DNA repair"/>
    <property type="evidence" value="ECO:0007669"/>
    <property type="project" value="UniProtKB-UniRule"/>
</dbReference>
<keyword evidence="9" id="KW-0347">Helicase</keyword>
<evidence type="ECO:0000259" key="8">
    <source>
        <dbReference type="Pfam" id="PF07499"/>
    </source>
</evidence>
<comment type="domain">
    <text evidence="6">Has three domains with a flexible linker between the domains II and III and assumes an 'L' shape. Domain III is highly mobile and contacts RuvB.</text>
</comment>
<accession>A0A1C6K505</accession>
<comment type="function">
    <text evidence="6">The RuvA-RuvB-RuvC complex processes Holliday junction (HJ) DNA during genetic recombination and DNA repair, while the RuvA-RuvB complex plays an important role in the rescue of blocked DNA replication forks via replication fork reversal (RFR). RuvA specifically binds to HJ cruciform DNA, conferring on it an open structure. The RuvB hexamer acts as an ATP-dependent pump, pulling dsDNA into and through the RuvAB complex. HJ branch migration allows RuvC to scan DNA until it finds its consensus sequence, where it cleaves and resolves the cruciform DNA.</text>
</comment>
<dbReference type="InterPro" id="IPR036267">
    <property type="entry name" value="RuvA_C_sf"/>
</dbReference>
<keyword evidence="3 6" id="KW-0238">DNA-binding</keyword>
<evidence type="ECO:0000256" key="2">
    <source>
        <dbReference type="ARBA" id="ARBA00022763"/>
    </source>
</evidence>
<gene>
    <name evidence="6 9" type="primary">ruvA</name>
    <name evidence="9" type="ORF">SAMEA3545359_02617</name>
</gene>
<name>A0A1C6K505_9FIRM</name>
<reference evidence="9" key="1">
    <citation type="submission" date="2015-09" db="EMBL/GenBank/DDBJ databases">
        <authorList>
            <consortium name="Pathogen Informatics"/>
        </authorList>
    </citation>
    <scope>NUCLEOTIDE SEQUENCE</scope>
    <source>
        <strain evidence="9">2789STDY5834896</strain>
    </source>
</reference>
<dbReference type="InterPro" id="IPR010994">
    <property type="entry name" value="RuvA_2-like"/>
</dbReference>
<dbReference type="GO" id="GO:0006310">
    <property type="term" value="P:DNA recombination"/>
    <property type="evidence" value="ECO:0007669"/>
    <property type="project" value="UniProtKB-UniRule"/>
</dbReference>
<dbReference type="HAMAP" id="MF_00031">
    <property type="entry name" value="DNA_HJ_migration_RuvA"/>
    <property type="match status" value="1"/>
</dbReference>
<keyword evidence="9" id="KW-0547">Nucleotide-binding</keyword>
<feature type="domain" description="DNA helicase Holliday junction RuvA type" evidence="7">
    <location>
        <begin position="1"/>
        <end position="62"/>
    </location>
</feature>
<dbReference type="Gene3D" id="1.10.150.20">
    <property type="entry name" value="5' to 3' exonuclease, C-terminal subdomain"/>
    <property type="match status" value="1"/>
</dbReference>
<keyword evidence="1 6" id="KW-0963">Cytoplasm</keyword>
<comment type="subunit">
    <text evidence="6">Homotetramer. Forms an RuvA(8)-RuvB(12)-Holliday junction (HJ) complex. HJ DNA is sandwiched between 2 RuvA tetramers; dsDNA enters through RuvA and exits via RuvB. An RuvB hexamer assembles on each DNA strand where it exits the tetramer. Each RuvB hexamer is contacted by two RuvA subunits (via domain III) on 2 adjacent RuvB subunits; this complex drives branch migration. In the full resolvosome a probable DNA-RuvA(4)-RuvB(12)-RuvC(2) complex forms which resolves the HJ.</text>
</comment>
<dbReference type="GO" id="GO:0009379">
    <property type="term" value="C:Holliday junction helicase complex"/>
    <property type="evidence" value="ECO:0007669"/>
    <property type="project" value="InterPro"/>
</dbReference>
<keyword evidence="9" id="KW-0067">ATP-binding</keyword>
<dbReference type="Pfam" id="PF14520">
    <property type="entry name" value="HHH_5"/>
    <property type="match status" value="1"/>
</dbReference>
<feature type="region of interest" description="Domain I" evidence="6">
    <location>
        <begin position="1"/>
        <end position="64"/>
    </location>
</feature>
<dbReference type="InterPro" id="IPR013849">
    <property type="entry name" value="DNA_helicase_Holl-junc_RuvA_I"/>
</dbReference>
<dbReference type="GO" id="GO:0005524">
    <property type="term" value="F:ATP binding"/>
    <property type="evidence" value="ECO:0007669"/>
    <property type="project" value="InterPro"/>
</dbReference>
<dbReference type="InterPro" id="IPR011114">
    <property type="entry name" value="RuvA_C"/>
</dbReference>
<dbReference type="Pfam" id="PF01330">
    <property type="entry name" value="RuvA_N"/>
    <property type="match status" value="1"/>
</dbReference>
<evidence type="ECO:0000256" key="5">
    <source>
        <dbReference type="ARBA" id="ARBA00023204"/>
    </source>
</evidence>
<sequence>MLYSLNGILQYKDQKIAVIDCGGVGFRCLCTLNTIAGLPATGQKVLLYTFLDVKEDALDLYGFSTLQELECFKLLTSVSGVGPKFGLSMLSSYTPDRIALCIASGDTKTLTTCPHIGPKIAGRIVNELKDKVQKLDLGQAGGAELSAVGQAAAASTGAMGDAIDALLALGYTQSEAAVALAKLDPEADVEELIKGALKALAGR</sequence>
<protein>
    <recommendedName>
        <fullName evidence="6">Holliday junction branch migration complex subunit RuvA</fullName>
    </recommendedName>
</protein>
<keyword evidence="9" id="KW-0378">Hydrolase</keyword>
<evidence type="ECO:0000256" key="3">
    <source>
        <dbReference type="ARBA" id="ARBA00023125"/>
    </source>
</evidence>
<dbReference type="EMBL" id="FMHG01000003">
    <property type="protein sequence ID" value="SCJ89351.1"/>
    <property type="molecule type" value="Genomic_DNA"/>
</dbReference>
<dbReference type="AlphaFoldDB" id="A0A1C6K505"/>
<comment type="caution">
    <text evidence="6">Lacks conserved residue(s) required for the propagation of feature annotation.</text>
</comment>
<keyword evidence="4 6" id="KW-0233">DNA recombination</keyword>